<keyword evidence="5" id="KW-0349">Heme</keyword>
<evidence type="ECO:0000256" key="2">
    <source>
        <dbReference type="ARBA" id="ARBA00001970"/>
    </source>
</evidence>
<dbReference type="GO" id="GO:0046872">
    <property type="term" value="F:metal ion binding"/>
    <property type="evidence" value="ECO:0007669"/>
    <property type="project" value="UniProtKB-KW"/>
</dbReference>
<evidence type="ECO:0000256" key="4">
    <source>
        <dbReference type="ARBA" id="ARBA00022559"/>
    </source>
</evidence>
<dbReference type="PANTHER" id="PTHR31517:SF81">
    <property type="entry name" value="PEROXIDASE"/>
    <property type="match status" value="1"/>
</dbReference>
<dbReference type="AlphaFoldDB" id="K3ZEI6"/>
<comment type="cofactor">
    <cofactor evidence="2">
        <name>heme b</name>
        <dbReference type="ChEBI" id="CHEBI:60344"/>
    </cofactor>
</comment>
<dbReference type="GO" id="GO:0042744">
    <property type="term" value="P:hydrogen peroxide catabolic process"/>
    <property type="evidence" value="ECO:0007669"/>
    <property type="project" value="UniProtKB-KW"/>
</dbReference>
<dbReference type="GO" id="GO:0006979">
    <property type="term" value="P:response to oxidative stress"/>
    <property type="evidence" value="ECO:0007669"/>
    <property type="project" value="InterPro"/>
</dbReference>
<evidence type="ECO:0000256" key="3">
    <source>
        <dbReference type="ARBA" id="ARBA00004613"/>
    </source>
</evidence>
<accession>K3ZEI6</accession>
<evidence type="ECO:0000256" key="10">
    <source>
        <dbReference type="ARBA" id="ARBA00023324"/>
    </source>
</evidence>
<comment type="subcellular location">
    <subcellularLocation>
        <location evidence="3">Secreted</location>
    </subcellularLocation>
</comment>
<evidence type="ECO:0000259" key="12">
    <source>
        <dbReference type="PROSITE" id="PS50873"/>
    </source>
</evidence>
<keyword evidence="6 11" id="KW-0479">Metal-binding</keyword>
<feature type="domain" description="Plant heme peroxidase family profile" evidence="12">
    <location>
        <begin position="1"/>
        <end position="116"/>
    </location>
</feature>
<dbReference type="EnsemblPlants" id="KQL13560">
    <property type="protein sequence ID" value="KQL13560"/>
    <property type="gene ID" value="SETIT_024981mg"/>
</dbReference>
<evidence type="ECO:0000256" key="11">
    <source>
        <dbReference type="PIRSR" id="PIRSR600823-3"/>
    </source>
</evidence>
<dbReference type="eggNOG" id="ENOG502QPVF">
    <property type="taxonomic scope" value="Eukaryota"/>
</dbReference>
<dbReference type="PANTHER" id="PTHR31517">
    <property type="match status" value="1"/>
</dbReference>
<dbReference type="SUPFAM" id="SSF48113">
    <property type="entry name" value="Heme-dependent peroxidases"/>
    <property type="match status" value="1"/>
</dbReference>
<dbReference type="Gene3D" id="1.10.520.10">
    <property type="match status" value="1"/>
</dbReference>
<dbReference type="STRING" id="4555.K3ZEI6"/>
<dbReference type="HOGENOM" id="CLU_2091030_0_0_1"/>
<dbReference type="GO" id="GO:0005576">
    <property type="term" value="C:extracellular region"/>
    <property type="evidence" value="ECO:0007669"/>
    <property type="project" value="UniProtKB-SubCell"/>
</dbReference>
<evidence type="ECO:0000256" key="1">
    <source>
        <dbReference type="ARBA" id="ARBA00000189"/>
    </source>
</evidence>
<reference evidence="14" key="1">
    <citation type="journal article" date="2012" name="Nat. Biotechnol.">
        <title>Reference genome sequence of the model plant Setaria.</title>
        <authorList>
            <person name="Bennetzen J.L."/>
            <person name="Schmutz J."/>
            <person name="Wang H."/>
            <person name="Percifield R."/>
            <person name="Hawkins J."/>
            <person name="Pontaroli A.C."/>
            <person name="Estep M."/>
            <person name="Feng L."/>
            <person name="Vaughn J.N."/>
            <person name="Grimwood J."/>
            <person name="Jenkins J."/>
            <person name="Barry K."/>
            <person name="Lindquist E."/>
            <person name="Hellsten U."/>
            <person name="Deshpande S."/>
            <person name="Wang X."/>
            <person name="Wu X."/>
            <person name="Mitros T."/>
            <person name="Triplett J."/>
            <person name="Yang X."/>
            <person name="Ye C.Y."/>
            <person name="Mauro-Herrera M."/>
            <person name="Wang L."/>
            <person name="Li P."/>
            <person name="Sharma M."/>
            <person name="Sharma R."/>
            <person name="Ronald P.C."/>
            <person name="Panaud O."/>
            <person name="Kellogg E.A."/>
            <person name="Brutnell T.P."/>
            <person name="Doust A.N."/>
            <person name="Tuskan G.A."/>
            <person name="Rokhsar D."/>
            <person name="Devos K.M."/>
        </authorList>
    </citation>
    <scope>NUCLEOTIDE SEQUENCE [LARGE SCALE GENOMIC DNA]</scope>
    <source>
        <strain evidence="14">cv. Yugu1</strain>
    </source>
</reference>
<dbReference type="EMBL" id="AGNK02001460">
    <property type="status" value="NOT_ANNOTATED_CDS"/>
    <property type="molecule type" value="Genomic_DNA"/>
</dbReference>
<dbReference type="GO" id="GO:0020037">
    <property type="term" value="F:heme binding"/>
    <property type="evidence" value="ECO:0007669"/>
    <property type="project" value="InterPro"/>
</dbReference>
<sequence length="117" mass="13039">GHCVNVDTSQECRDKGYEATLHLLCPKKIVSPLVMKVLVVPSDLMPTLFYTHYFRGATVGRGLFTVDTYTAGHVRWFAHDREGFFGAFASTFVKLAGFGVLTGEEGEIRKRCDVVNH</sequence>
<dbReference type="InterPro" id="IPR002016">
    <property type="entry name" value="Haem_peroxidase"/>
</dbReference>
<keyword evidence="8" id="KW-0560">Oxidoreductase</keyword>
<dbReference type="PROSITE" id="PS50873">
    <property type="entry name" value="PEROXIDASE_4"/>
    <property type="match status" value="1"/>
</dbReference>
<dbReference type="InParanoid" id="K3ZEI6"/>
<feature type="binding site" evidence="11">
    <location>
        <position position="43"/>
    </location>
    <ligand>
        <name>Ca(2+)</name>
        <dbReference type="ChEBI" id="CHEBI:29108"/>
        <label>2</label>
    </ligand>
</feature>
<dbReference type="InterPro" id="IPR000823">
    <property type="entry name" value="Peroxidase_pln"/>
</dbReference>
<organism evidence="13 14">
    <name type="scientific">Setaria italica</name>
    <name type="common">Foxtail millet</name>
    <name type="synonym">Panicum italicum</name>
    <dbReference type="NCBI Taxonomy" id="4555"/>
    <lineage>
        <taxon>Eukaryota</taxon>
        <taxon>Viridiplantae</taxon>
        <taxon>Streptophyta</taxon>
        <taxon>Embryophyta</taxon>
        <taxon>Tracheophyta</taxon>
        <taxon>Spermatophyta</taxon>
        <taxon>Magnoliopsida</taxon>
        <taxon>Liliopsida</taxon>
        <taxon>Poales</taxon>
        <taxon>Poaceae</taxon>
        <taxon>PACMAD clade</taxon>
        <taxon>Panicoideae</taxon>
        <taxon>Panicodae</taxon>
        <taxon>Paniceae</taxon>
        <taxon>Cenchrinae</taxon>
        <taxon>Setaria</taxon>
    </lineage>
</organism>
<reference evidence="13" key="2">
    <citation type="submission" date="2018-08" db="UniProtKB">
        <authorList>
            <consortium name="EnsemblPlants"/>
        </authorList>
    </citation>
    <scope>IDENTIFICATION</scope>
    <source>
        <strain evidence="13">Yugu1</strain>
    </source>
</reference>
<dbReference type="InterPro" id="IPR010255">
    <property type="entry name" value="Haem_peroxidase_sf"/>
</dbReference>
<dbReference type="Gramene" id="KQL13560">
    <property type="protein sequence ID" value="KQL13560"/>
    <property type="gene ID" value="SETIT_024981mg"/>
</dbReference>
<dbReference type="Proteomes" id="UP000004995">
    <property type="component" value="Unassembled WGS sequence"/>
</dbReference>
<evidence type="ECO:0000256" key="8">
    <source>
        <dbReference type="ARBA" id="ARBA00023002"/>
    </source>
</evidence>
<protein>
    <recommendedName>
        <fullName evidence="12">Plant heme peroxidase family profile domain-containing protein</fullName>
    </recommendedName>
</protein>
<name>K3ZEI6_SETIT</name>
<evidence type="ECO:0000256" key="9">
    <source>
        <dbReference type="ARBA" id="ARBA00023004"/>
    </source>
</evidence>
<comment type="catalytic activity">
    <reaction evidence="1">
        <text>2 a phenolic donor + H2O2 = 2 a phenolic radical donor + 2 H2O</text>
        <dbReference type="Rhea" id="RHEA:56136"/>
        <dbReference type="ChEBI" id="CHEBI:15377"/>
        <dbReference type="ChEBI" id="CHEBI:16240"/>
        <dbReference type="ChEBI" id="CHEBI:139520"/>
        <dbReference type="ChEBI" id="CHEBI:139521"/>
        <dbReference type="EC" id="1.11.1.7"/>
    </reaction>
</comment>
<evidence type="ECO:0000256" key="7">
    <source>
        <dbReference type="ARBA" id="ARBA00022837"/>
    </source>
</evidence>
<evidence type="ECO:0000256" key="5">
    <source>
        <dbReference type="ARBA" id="ARBA00022617"/>
    </source>
</evidence>
<dbReference type="GO" id="GO:0140825">
    <property type="term" value="F:lactoperoxidase activity"/>
    <property type="evidence" value="ECO:0007669"/>
    <property type="project" value="UniProtKB-EC"/>
</dbReference>
<keyword evidence="10" id="KW-0376">Hydrogen peroxide</keyword>
<keyword evidence="14" id="KW-1185">Reference proteome</keyword>
<evidence type="ECO:0000313" key="14">
    <source>
        <dbReference type="Proteomes" id="UP000004995"/>
    </source>
</evidence>
<evidence type="ECO:0000313" key="13">
    <source>
        <dbReference type="EnsemblPlants" id="KQL13560"/>
    </source>
</evidence>
<keyword evidence="4" id="KW-0575">Peroxidase</keyword>
<keyword evidence="7 11" id="KW-0106">Calcium</keyword>
<proteinExistence type="predicted"/>
<evidence type="ECO:0000256" key="6">
    <source>
        <dbReference type="ARBA" id="ARBA00022723"/>
    </source>
</evidence>
<keyword evidence="9" id="KW-0408">Iron</keyword>
<comment type="cofactor">
    <cofactor evidence="11">
        <name>Ca(2+)</name>
        <dbReference type="ChEBI" id="CHEBI:29108"/>
    </cofactor>
    <text evidence="11">Binds 2 calcium ions per subunit.</text>
</comment>
<dbReference type="Gene3D" id="1.10.420.10">
    <property type="entry name" value="Peroxidase, domain 2"/>
    <property type="match status" value="1"/>
</dbReference>